<evidence type="ECO:0000313" key="3">
    <source>
        <dbReference type="RefSeq" id="XP_006820618.1"/>
    </source>
</evidence>
<feature type="region of interest" description="Disordered" evidence="1">
    <location>
        <begin position="1"/>
        <end position="40"/>
    </location>
</feature>
<evidence type="ECO:0000256" key="1">
    <source>
        <dbReference type="SAM" id="MobiDB-lite"/>
    </source>
</evidence>
<feature type="compositionally biased region" description="Low complexity" evidence="1">
    <location>
        <begin position="12"/>
        <end position="21"/>
    </location>
</feature>
<dbReference type="Proteomes" id="UP000694865">
    <property type="component" value="Unplaced"/>
</dbReference>
<feature type="non-terminal residue" evidence="3">
    <location>
        <position position="1"/>
    </location>
</feature>
<name>A0ABM0MKS7_SACKO</name>
<organism evidence="2 3">
    <name type="scientific">Saccoglossus kowalevskii</name>
    <name type="common">Acorn worm</name>
    <dbReference type="NCBI Taxonomy" id="10224"/>
    <lineage>
        <taxon>Eukaryota</taxon>
        <taxon>Metazoa</taxon>
        <taxon>Hemichordata</taxon>
        <taxon>Enteropneusta</taxon>
        <taxon>Harrimaniidae</taxon>
        <taxon>Saccoglossus</taxon>
    </lineage>
</organism>
<dbReference type="GeneID" id="102802904"/>
<feature type="compositionally biased region" description="Basic and acidic residues" evidence="1">
    <location>
        <begin position="23"/>
        <end position="40"/>
    </location>
</feature>
<evidence type="ECO:0000313" key="2">
    <source>
        <dbReference type="Proteomes" id="UP000694865"/>
    </source>
</evidence>
<dbReference type="RefSeq" id="XP_006820618.1">
    <property type="nucleotide sequence ID" value="XM_006820555.1"/>
</dbReference>
<proteinExistence type="predicted"/>
<reference evidence="3" key="1">
    <citation type="submission" date="2025-08" db="UniProtKB">
        <authorList>
            <consortium name="RefSeq"/>
        </authorList>
    </citation>
    <scope>IDENTIFICATION</scope>
    <source>
        <tissue evidence="3">Testes</tissue>
    </source>
</reference>
<keyword evidence="2" id="KW-1185">Reference proteome</keyword>
<accession>A0ABM0MKS7</accession>
<dbReference type="InterPro" id="IPR027417">
    <property type="entry name" value="P-loop_NTPase"/>
</dbReference>
<feature type="non-terminal residue" evidence="3">
    <location>
        <position position="125"/>
    </location>
</feature>
<gene>
    <name evidence="3" type="primary">LOC102802904</name>
</gene>
<protein>
    <submittedName>
        <fullName evidence="3">Uncharacterized protein LOC102802904</fullName>
    </submittedName>
</protein>
<dbReference type="Gene3D" id="3.40.50.300">
    <property type="entry name" value="P-loop containing nucleotide triphosphate hydrolases"/>
    <property type="match status" value="1"/>
</dbReference>
<sequence length="125" mass="14079">RSDESGNKGIHTTRSISRTITDPLDRKESQQASADRSRTEKLRRIGERIRRVENTDAVDFDVTLLDFAGQQVYEMSHQMFMAMLGIYILVVDLSLKLDDVVPYNLGGKKKTLRGTNLGTHSSLPV</sequence>